<evidence type="ECO:0000313" key="2">
    <source>
        <dbReference type="EMBL" id="MFC0351768.1"/>
    </source>
</evidence>
<dbReference type="InterPro" id="IPR001387">
    <property type="entry name" value="Cro/C1-type_HTH"/>
</dbReference>
<reference evidence="2 3" key="1">
    <citation type="submission" date="2024-09" db="EMBL/GenBank/DDBJ databases">
        <authorList>
            <person name="Sun Q."/>
            <person name="Mori K."/>
        </authorList>
    </citation>
    <scope>NUCLEOTIDE SEQUENCE [LARGE SCALE GENOMIC DNA]</scope>
    <source>
        <strain evidence="2 3">CCM 8677</strain>
    </source>
</reference>
<proteinExistence type="predicted"/>
<evidence type="ECO:0000259" key="1">
    <source>
        <dbReference type="PROSITE" id="PS50943"/>
    </source>
</evidence>
<dbReference type="InterPro" id="IPR010982">
    <property type="entry name" value="Lambda_DNA-bd_dom_sf"/>
</dbReference>
<dbReference type="RefSeq" id="WP_390214421.1">
    <property type="nucleotide sequence ID" value="NZ_JBHLXJ010000031.1"/>
</dbReference>
<dbReference type="Proteomes" id="UP001589844">
    <property type="component" value="Unassembled WGS sequence"/>
</dbReference>
<keyword evidence="3" id="KW-1185">Reference proteome</keyword>
<organism evidence="2 3">
    <name type="scientific">Undibacterium danionis</name>
    <dbReference type="NCBI Taxonomy" id="1812100"/>
    <lineage>
        <taxon>Bacteria</taxon>
        <taxon>Pseudomonadati</taxon>
        <taxon>Pseudomonadota</taxon>
        <taxon>Betaproteobacteria</taxon>
        <taxon>Burkholderiales</taxon>
        <taxon>Oxalobacteraceae</taxon>
        <taxon>Undibacterium</taxon>
    </lineage>
</organism>
<evidence type="ECO:0000313" key="3">
    <source>
        <dbReference type="Proteomes" id="UP001589844"/>
    </source>
</evidence>
<dbReference type="CDD" id="cd00093">
    <property type="entry name" value="HTH_XRE"/>
    <property type="match status" value="1"/>
</dbReference>
<accession>A0ABV6IIY2</accession>
<dbReference type="Gene3D" id="1.10.260.40">
    <property type="entry name" value="lambda repressor-like DNA-binding domains"/>
    <property type="match status" value="1"/>
</dbReference>
<dbReference type="EMBL" id="JBHLXJ010000031">
    <property type="protein sequence ID" value="MFC0351768.1"/>
    <property type="molecule type" value="Genomic_DNA"/>
</dbReference>
<protein>
    <submittedName>
        <fullName evidence="2">Helix-turn-helix domain-containing protein</fullName>
    </submittedName>
</protein>
<comment type="caution">
    <text evidence="2">The sequence shown here is derived from an EMBL/GenBank/DDBJ whole genome shotgun (WGS) entry which is preliminary data.</text>
</comment>
<dbReference type="SUPFAM" id="SSF47413">
    <property type="entry name" value="lambda repressor-like DNA-binding domains"/>
    <property type="match status" value="1"/>
</dbReference>
<gene>
    <name evidence="2" type="ORF">ACFFJH_18265</name>
</gene>
<name>A0ABV6IIY2_9BURK</name>
<dbReference type="SMART" id="SM00530">
    <property type="entry name" value="HTH_XRE"/>
    <property type="match status" value="1"/>
</dbReference>
<sequence>MNLAQIGGEIHNKRIQAGLAQEQLAKFAGLSRVTINQLENGTLADLGYTKLKAVMDILGLDMETVKPSGLKSALTVAARSISTSYRDVITPDMLSTMLRSGIVPVQFQPHLMALLDETPLQVVVKAVAESATPDVPAKKIMKHLSLWANQWKVCRKVW</sequence>
<dbReference type="PROSITE" id="PS50943">
    <property type="entry name" value="HTH_CROC1"/>
    <property type="match status" value="1"/>
</dbReference>
<feature type="domain" description="HTH cro/C1-type" evidence="1">
    <location>
        <begin position="10"/>
        <end position="65"/>
    </location>
</feature>
<dbReference type="Pfam" id="PF01381">
    <property type="entry name" value="HTH_3"/>
    <property type="match status" value="1"/>
</dbReference>